<gene>
    <name evidence="5" type="ordered locus">CBUD_A0056</name>
</gene>
<name>A9KH84_COXBN</name>
<dbReference type="Proteomes" id="UP000008555">
    <property type="component" value="Plasmid pQpDG"/>
</dbReference>
<protein>
    <submittedName>
        <fullName evidence="5">DNA-binding protein</fullName>
    </submittedName>
</protein>
<keyword evidence="3" id="KW-0804">Transcription</keyword>
<dbReference type="GO" id="GO:0003677">
    <property type="term" value="F:DNA binding"/>
    <property type="evidence" value="ECO:0007669"/>
    <property type="project" value="UniProtKB-KW"/>
</dbReference>
<dbReference type="HOGENOM" id="CLU_144725_0_2_6"/>
<evidence type="ECO:0000313" key="5">
    <source>
        <dbReference type="EMBL" id="ABS78578.2"/>
    </source>
</evidence>
<evidence type="ECO:0000313" key="6">
    <source>
        <dbReference type="Proteomes" id="UP000008555"/>
    </source>
</evidence>
<keyword evidence="5" id="KW-0614">Plasmid</keyword>
<feature type="domain" description="HTH cro/C1-type" evidence="4">
    <location>
        <begin position="59"/>
        <end position="102"/>
    </location>
</feature>
<dbReference type="Pfam" id="PF01381">
    <property type="entry name" value="HTH_3"/>
    <property type="match status" value="1"/>
</dbReference>
<reference evidence="5 6" key="1">
    <citation type="journal article" date="2009" name="Infect. Immun.">
        <title>Comparative genomics reveal extensive transposon-mediated genomic plasticity and diversity among potential effector proteins within the genus Coxiella.</title>
        <authorList>
            <person name="Beare P.A."/>
            <person name="Unsworth N."/>
            <person name="Andoh M."/>
            <person name="Voth D.E."/>
            <person name="Omsland A."/>
            <person name="Gilk S.D."/>
            <person name="Williams K.P."/>
            <person name="Sobral B.W."/>
            <person name="Kupko J.J.III."/>
            <person name="Porcella S.F."/>
            <person name="Samuel J.E."/>
            <person name="Heinzen R.A."/>
        </authorList>
    </citation>
    <scope>NUCLEOTIDE SEQUENCE [LARGE SCALE GENOMIC DNA]</scope>
    <source>
        <strain evidence="5 6">Dugway 5J108-111</strain>
        <plasmid evidence="6">pQpDG</plasmid>
    </source>
</reference>
<dbReference type="EMBL" id="CP000735">
    <property type="protein sequence ID" value="ABS78578.2"/>
    <property type="molecule type" value="Genomic_DNA"/>
</dbReference>
<keyword evidence="1" id="KW-0805">Transcription regulation</keyword>
<dbReference type="CDD" id="cd00093">
    <property type="entry name" value="HTH_XRE"/>
    <property type="match status" value="1"/>
</dbReference>
<dbReference type="KEGG" id="cbd:CBUD_A0056"/>
<dbReference type="InterPro" id="IPR052359">
    <property type="entry name" value="HTH-type_reg/antitoxin"/>
</dbReference>
<accession>A9KH84</accession>
<dbReference type="PANTHER" id="PTHR36511">
    <property type="entry name" value="MERR FAMILY BACTERIAL REGULATORY PROTEIN"/>
    <property type="match status" value="1"/>
</dbReference>
<evidence type="ECO:0000259" key="4">
    <source>
        <dbReference type="PROSITE" id="PS50943"/>
    </source>
</evidence>
<organism evidence="5 6">
    <name type="scientific">Coxiella burnetii (strain Dugway 5J108-111)</name>
    <dbReference type="NCBI Taxonomy" id="434922"/>
    <lineage>
        <taxon>Bacteria</taxon>
        <taxon>Pseudomonadati</taxon>
        <taxon>Pseudomonadota</taxon>
        <taxon>Gammaproteobacteria</taxon>
        <taxon>Legionellales</taxon>
        <taxon>Coxiellaceae</taxon>
        <taxon>Coxiella</taxon>
    </lineage>
</organism>
<dbReference type="InterPro" id="IPR001387">
    <property type="entry name" value="Cro/C1-type_HTH"/>
</dbReference>
<evidence type="ECO:0000256" key="2">
    <source>
        <dbReference type="ARBA" id="ARBA00023125"/>
    </source>
</evidence>
<keyword evidence="2 5" id="KW-0238">DNA-binding</keyword>
<evidence type="ECO:0000256" key="3">
    <source>
        <dbReference type="ARBA" id="ARBA00023163"/>
    </source>
</evidence>
<dbReference type="AlphaFoldDB" id="A9KH84"/>
<dbReference type="SUPFAM" id="SSF47413">
    <property type="entry name" value="lambda repressor-like DNA-binding domains"/>
    <property type="match status" value="1"/>
</dbReference>
<dbReference type="Gene3D" id="1.10.260.40">
    <property type="entry name" value="lambda repressor-like DNA-binding domains"/>
    <property type="match status" value="1"/>
</dbReference>
<dbReference type="PANTHER" id="PTHR36511:SF3">
    <property type="entry name" value="ANTITOXIN HIGA-2"/>
    <property type="match status" value="1"/>
</dbReference>
<geneLocation type="plasmid" evidence="5 6">
    <name>pQpDG</name>
</geneLocation>
<dbReference type="InterPro" id="IPR010982">
    <property type="entry name" value="Lambda_DNA-bd_dom_sf"/>
</dbReference>
<sequence>MMKDKKKKSKTRFKPLSPIEAVHESAKGLHDAGVIDATTMHEFDALCLTPVRELSPREIKRIRIHEKVSQAVFAKYLNTSVSTVKQWELGEKHPRGTSLKLLNLVDRKGLQAIA</sequence>
<dbReference type="RefSeq" id="WP_011996343.1">
    <property type="nucleotide sequence ID" value="NC_009726.1"/>
</dbReference>
<dbReference type="PROSITE" id="PS50943">
    <property type="entry name" value="HTH_CROC1"/>
    <property type="match status" value="1"/>
</dbReference>
<proteinExistence type="predicted"/>
<evidence type="ECO:0000256" key="1">
    <source>
        <dbReference type="ARBA" id="ARBA00023015"/>
    </source>
</evidence>